<dbReference type="InterPro" id="IPR039261">
    <property type="entry name" value="FNR_nucleotide-bd"/>
</dbReference>
<feature type="region of interest" description="Disordered" evidence="10">
    <location>
        <begin position="49"/>
        <end position="73"/>
    </location>
</feature>
<dbReference type="EMBL" id="JBBPDW010000032">
    <property type="protein sequence ID" value="KAK7537852.1"/>
    <property type="molecule type" value="Genomic_DNA"/>
</dbReference>
<feature type="transmembrane region" description="Helical" evidence="11">
    <location>
        <begin position="412"/>
        <end position="435"/>
    </location>
</feature>
<evidence type="ECO:0000259" key="13">
    <source>
        <dbReference type="PROSITE" id="PS51384"/>
    </source>
</evidence>
<dbReference type="Proteomes" id="UP001365128">
    <property type="component" value="Unassembled WGS sequence"/>
</dbReference>
<dbReference type="SFLD" id="SFLDG01168">
    <property type="entry name" value="Ferric_reductase_subgroup_(FRE"/>
    <property type="match status" value="1"/>
</dbReference>
<accession>A0ABR1LRQ3</accession>
<keyword evidence="15" id="KW-1185">Reference proteome</keyword>
<evidence type="ECO:0000256" key="7">
    <source>
        <dbReference type="ARBA" id="ARBA00023065"/>
    </source>
</evidence>
<dbReference type="SUPFAM" id="SSF52343">
    <property type="entry name" value="Ferredoxin reductase-like, C-terminal NADP-linked domain"/>
    <property type="match status" value="1"/>
</dbReference>
<feature type="transmembrane region" description="Helical" evidence="11">
    <location>
        <begin position="307"/>
        <end position="325"/>
    </location>
</feature>
<evidence type="ECO:0000256" key="2">
    <source>
        <dbReference type="ARBA" id="ARBA00006278"/>
    </source>
</evidence>
<evidence type="ECO:0000256" key="9">
    <source>
        <dbReference type="ARBA" id="ARBA00023180"/>
    </source>
</evidence>
<keyword evidence="4 11" id="KW-0812">Transmembrane</keyword>
<feature type="transmembrane region" description="Helical" evidence="11">
    <location>
        <begin position="179"/>
        <end position="200"/>
    </location>
</feature>
<comment type="similarity">
    <text evidence="2">Belongs to the ferric reductase (FRE) family.</text>
</comment>
<feature type="chain" id="PRO_5045751409" evidence="12">
    <location>
        <begin position="21"/>
        <end position="778"/>
    </location>
</feature>
<keyword evidence="9" id="KW-0325">Glycoprotein</keyword>
<keyword evidence="5 11" id="KW-1133">Transmembrane helix</keyword>
<keyword evidence="3" id="KW-0813">Transport</keyword>
<evidence type="ECO:0000256" key="8">
    <source>
        <dbReference type="ARBA" id="ARBA00023136"/>
    </source>
</evidence>
<organism evidence="14 15">
    <name type="scientific">Phyllosticta citricarpa</name>
    <dbReference type="NCBI Taxonomy" id="55181"/>
    <lineage>
        <taxon>Eukaryota</taxon>
        <taxon>Fungi</taxon>
        <taxon>Dikarya</taxon>
        <taxon>Ascomycota</taxon>
        <taxon>Pezizomycotina</taxon>
        <taxon>Dothideomycetes</taxon>
        <taxon>Dothideomycetes incertae sedis</taxon>
        <taxon>Botryosphaeriales</taxon>
        <taxon>Phyllostictaceae</taxon>
        <taxon>Phyllosticta</taxon>
    </lineage>
</organism>
<evidence type="ECO:0000256" key="11">
    <source>
        <dbReference type="SAM" id="Phobius"/>
    </source>
</evidence>
<reference evidence="14 15" key="1">
    <citation type="submission" date="2024-04" db="EMBL/GenBank/DDBJ databases">
        <title>Phyllosticta paracitricarpa is synonymous to the EU quarantine fungus P. citricarpa based on phylogenomic analyses.</title>
        <authorList>
            <consortium name="Lawrence Berkeley National Laboratory"/>
            <person name="Van Ingen-Buijs V.A."/>
            <person name="Van Westerhoven A.C."/>
            <person name="Haridas S."/>
            <person name="Skiadas P."/>
            <person name="Martin F."/>
            <person name="Groenewald J.Z."/>
            <person name="Crous P.W."/>
            <person name="Seidl M.F."/>
        </authorList>
    </citation>
    <scope>NUCLEOTIDE SEQUENCE [LARGE SCALE GENOMIC DNA]</scope>
    <source>
        <strain evidence="14 15">CBS 122670</strain>
    </source>
</reference>
<dbReference type="PROSITE" id="PS51384">
    <property type="entry name" value="FAD_FR"/>
    <property type="match status" value="1"/>
</dbReference>
<evidence type="ECO:0000256" key="6">
    <source>
        <dbReference type="ARBA" id="ARBA00023002"/>
    </source>
</evidence>
<keyword evidence="6" id="KW-0560">Oxidoreductase</keyword>
<dbReference type="SFLD" id="SFLDS00052">
    <property type="entry name" value="Ferric_Reductase_Domain"/>
    <property type="match status" value="1"/>
</dbReference>
<feature type="transmembrane region" description="Helical" evidence="11">
    <location>
        <begin position="383"/>
        <end position="400"/>
    </location>
</feature>
<evidence type="ECO:0000313" key="14">
    <source>
        <dbReference type="EMBL" id="KAK7537852.1"/>
    </source>
</evidence>
<dbReference type="CDD" id="cd06186">
    <property type="entry name" value="NOX_Duox_like_FAD_NADP"/>
    <property type="match status" value="1"/>
</dbReference>
<sequence length="778" mass="87493">MRSWTHCCAIWALLFLTALAKLTPVPEGPSQHCFCAIYLGLSPLKWSEHGGSNSSQKPDHTNGQPNSTVSTQSSKSSKVTACTVAVEMTSLYASAKAYCSDEQVSAGVEYWKKICKDLDLASVTGLVTDSFIQGLESVDPERNKSSKITEPSLLAKEYFDRARRTVNAWAKLDSDTRNFGWIIMAYWGAIVFLGIVANVFRQFRSKYYEGATDDVQGEHQTSKSGTITESTSTVYWWLQSHVVIPATIGTYHNRLLHWCTIPKRLEIIILTGFWVLCIILCCAKYAAVFPGNIMKPNTAQQIWSYTADRLGLLALALLPWTWMFAGRNNIFIWATGWSFRRFNIFHRQIARVVTLLSIYHGIGESIVRIEYTHKYKELLQFDWFRFGMMAVVAMCTMVATSNSWARARFYEAFLALHFALAILVVISIFVHFLAMDKEYKDFLWAVVAIWCFDRFFRVVRLIYCNLYVRFSNGIVKGPSAMATYSKDTEVVRLDIKPGSLPFAPGPGQSYYLYEPLRFKGWECHPLSLGAYTSAQTISPCPTAEIDQAVAASRPASDAISAASTAEPTFTFWIRPYAGWTRRLRDKCLASPSLTIAPTILLEGPYGHAAPLHTFDSVLLIAGGTGISTAAPYIIDHVRRAAEGRTRTRSIKLVWVARQSAFIQDLCRRELAPALRRSDFEGLFWASRDKEADMENADVEKDGIFVNEQRQIPVEIRQGRPEIQTLVTNLAREWKQTGQRAVVLASGPGDIADEAREAVHVALKSGCRHLEYVEEAYGW</sequence>
<feature type="transmembrane region" description="Helical" evidence="11">
    <location>
        <begin position="267"/>
        <end position="287"/>
    </location>
</feature>
<comment type="subcellular location">
    <subcellularLocation>
        <location evidence="1">Membrane</location>
        <topology evidence="1">Multi-pass membrane protein</topology>
    </subcellularLocation>
</comment>
<protein>
    <submittedName>
        <fullName evidence="14">Ferric reductase like transmembrane component-domain-containing protein</fullName>
    </submittedName>
</protein>
<feature type="compositionally biased region" description="Polar residues" evidence="10">
    <location>
        <begin position="50"/>
        <end position="66"/>
    </location>
</feature>
<keyword evidence="7" id="KW-0406">Ion transport</keyword>
<evidence type="ECO:0000256" key="5">
    <source>
        <dbReference type="ARBA" id="ARBA00022989"/>
    </source>
</evidence>
<dbReference type="InterPro" id="IPR051410">
    <property type="entry name" value="Ferric/Cupric_Reductase"/>
</dbReference>
<evidence type="ECO:0000313" key="15">
    <source>
        <dbReference type="Proteomes" id="UP001365128"/>
    </source>
</evidence>
<gene>
    <name evidence="14" type="ORF">IWX46DRAFT_608858</name>
</gene>
<dbReference type="InterPro" id="IPR013121">
    <property type="entry name" value="Fe_red_NAD-bd_6"/>
</dbReference>
<dbReference type="PANTHER" id="PTHR32361">
    <property type="entry name" value="FERRIC/CUPRIC REDUCTASE TRANSMEMBRANE COMPONENT"/>
    <property type="match status" value="1"/>
</dbReference>
<dbReference type="InterPro" id="IPR017927">
    <property type="entry name" value="FAD-bd_FR_type"/>
</dbReference>
<dbReference type="InterPro" id="IPR013130">
    <property type="entry name" value="Fe3_Rdtase_TM_dom"/>
</dbReference>
<feature type="domain" description="FAD-binding FR-type" evidence="13">
    <location>
        <begin position="448"/>
        <end position="611"/>
    </location>
</feature>
<feature type="signal peptide" evidence="12">
    <location>
        <begin position="1"/>
        <end position="20"/>
    </location>
</feature>
<dbReference type="Pfam" id="PF01794">
    <property type="entry name" value="Ferric_reduct"/>
    <property type="match status" value="1"/>
</dbReference>
<keyword evidence="12" id="KW-0732">Signal</keyword>
<comment type="caution">
    <text evidence="14">The sequence shown here is derived from an EMBL/GenBank/DDBJ whole genome shotgun (WGS) entry which is preliminary data.</text>
</comment>
<dbReference type="PANTHER" id="PTHR32361:SF9">
    <property type="entry name" value="FERRIC REDUCTASE TRANSMEMBRANE COMPONENT 3-RELATED"/>
    <property type="match status" value="1"/>
</dbReference>
<evidence type="ECO:0000256" key="3">
    <source>
        <dbReference type="ARBA" id="ARBA00022448"/>
    </source>
</evidence>
<name>A0ABR1LRQ3_9PEZI</name>
<dbReference type="Gene3D" id="3.40.50.80">
    <property type="entry name" value="Nucleotide-binding domain of ferredoxin-NADP reductase (FNR) module"/>
    <property type="match status" value="1"/>
</dbReference>
<evidence type="ECO:0000256" key="10">
    <source>
        <dbReference type="SAM" id="MobiDB-lite"/>
    </source>
</evidence>
<proteinExistence type="inferred from homology"/>
<evidence type="ECO:0000256" key="12">
    <source>
        <dbReference type="SAM" id="SignalP"/>
    </source>
</evidence>
<keyword evidence="8 11" id="KW-0472">Membrane</keyword>
<evidence type="ECO:0000256" key="1">
    <source>
        <dbReference type="ARBA" id="ARBA00004141"/>
    </source>
</evidence>
<evidence type="ECO:0000256" key="4">
    <source>
        <dbReference type="ARBA" id="ARBA00022692"/>
    </source>
</evidence>
<dbReference type="Pfam" id="PF08030">
    <property type="entry name" value="NAD_binding_6"/>
    <property type="match status" value="1"/>
</dbReference>